<keyword evidence="5" id="KW-1185">Reference proteome</keyword>
<dbReference type="AlphaFoldDB" id="A0A1G7Z3N3"/>
<dbReference type="GO" id="GO:0050661">
    <property type="term" value="F:NADP binding"/>
    <property type="evidence" value="ECO:0007669"/>
    <property type="project" value="InterPro"/>
</dbReference>
<name>A0A1G7Z3N3_9RHOO</name>
<dbReference type="Proteomes" id="UP000198607">
    <property type="component" value="Unassembled WGS sequence"/>
</dbReference>
<dbReference type="GO" id="GO:0009435">
    <property type="term" value="P:NAD+ biosynthetic process"/>
    <property type="evidence" value="ECO:0007669"/>
    <property type="project" value="InterPro"/>
</dbReference>
<dbReference type="Gene3D" id="3.40.50.720">
    <property type="entry name" value="NAD(P)-binding Rossmann-like Domain"/>
    <property type="match status" value="1"/>
</dbReference>
<dbReference type="InterPro" id="IPR005106">
    <property type="entry name" value="Asp/hSer_DH_NAD-bd"/>
</dbReference>
<dbReference type="InterPro" id="IPR002811">
    <property type="entry name" value="Asp_DH"/>
</dbReference>
<dbReference type="EMBL" id="FNCY01000003">
    <property type="protein sequence ID" value="SDH03199.1"/>
    <property type="molecule type" value="Genomic_DNA"/>
</dbReference>
<dbReference type="Gene3D" id="3.30.360.10">
    <property type="entry name" value="Dihydrodipicolinate Reductase, domain 2"/>
    <property type="match status" value="1"/>
</dbReference>
<accession>A0A1G7Z3N3</accession>
<comment type="similarity">
    <text evidence="1">Belongs to the L-aspartate dehydrogenase family.</text>
</comment>
<dbReference type="STRING" id="83767.SAMN05660652_01062"/>
<feature type="domain" description="Aspartate dehydrogenase" evidence="2">
    <location>
        <begin position="156"/>
        <end position="240"/>
    </location>
</feature>
<dbReference type="Pfam" id="PF03447">
    <property type="entry name" value="NAD_binding_3"/>
    <property type="match status" value="1"/>
</dbReference>
<evidence type="ECO:0000313" key="4">
    <source>
        <dbReference type="EMBL" id="SDH03199.1"/>
    </source>
</evidence>
<evidence type="ECO:0000313" key="5">
    <source>
        <dbReference type="Proteomes" id="UP000198607"/>
    </source>
</evidence>
<dbReference type="RefSeq" id="WP_091934853.1">
    <property type="nucleotide sequence ID" value="NZ_FNCY01000003.1"/>
</dbReference>
<dbReference type="OrthoDB" id="7056904at2"/>
<organism evidence="4 5">
    <name type="scientific">Propionivibrio dicarboxylicus</name>
    <dbReference type="NCBI Taxonomy" id="83767"/>
    <lineage>
        <taxon>Bacteria</taxon>
        <taxon>Pseudomonadati</taxon>
        <taxon>Pseudomonadota</taxon>
        <taxon>Betaproteobacteria</taxon>
        <taxon>Rhodocyclales</taxon>
        <taxon>Rhodocyclaceae</taxon>
        <taxon>Propionivibrio</taxon>
    </lineage>
</organism>
<dbReference type="Pfam" id="PF01958">
    <property type="entry name" value="Asp_DH_C"/>
    <property type="match status" value="1"/>
</dbReference>
<dbReference type="GO" id="GO:0033735">
    <property type="term" value="F:aspartate dehydrogenase [NAD(P)+] activity"/>
    <property type="evidence" value="ECO:0007669"/>
    <property type="project" value="InterPro"/>
</dbReference>
<proteinExistence type="inferred from homology"/>
<evidence type="ECO:0000259" key="2">
    <source>
        <dbReference type="Pfam" id="PF01958"/>
    </source>
</evidence>
<dbReference type="InterPro" id="IPR036291">
    <property type="entry name" value="NAD(P)-bd_dom_sf"/>
</dbReference>
<gene>
    <name evidence="4" type="ORF">SAMN05660652_01062</name>
</gene>
<dbReference type="SUPFAM" id="SSF55347">
    <property type="entry name" value="Glyceraldehyde-3-phosphate dehydrogenase-like, C-terminal domain"/>
    <property type="match status" value="1"/>
</dbReference>
<sequence>MSKKVGLIGFGTIGKYLFDQLSNDGVVFSFVYDPFFIANQPEGKDPAIFISSPEVMLQRCSEGVDLVIEAATSQAVVDFGPKILQYTDMVVFSSTALADPDFQQQIESQSQAYGTKFVVPHGAILGLDGLFDGREVLENVTITTTKRPLNLGRTDTSRTTLYEGPTRGACKAFPRNVNVHAGIALAGLGFDKTISKIVSDPESPGNSHLIEIRAKGCWFKIEVMSDPGSGVTGAYTPVSALSTIRRLLFTSGIVIA</sequence>
<evidence type="ECO:0000259" key="3">
    <source>
        <dbReference type="Pfam" id="PF03447"/>
    </source>
</evidence>
<dbReference type="PANTHER" id="PTHR31873">
    <property type="entry name" value="L-ASPARTATE DEHYDROGENASE-RELATED"/>
    <property type="match status" value="1"/>
</dbReference>
<protein>
    <submittedName>
        <fullName evidence="4">Aspartate dehydrogenase</fullName>
    </submittedName>
</protein>
<evidence type="ECO:0000256" key="1">
    <source>
        <dbReference type="ARBA" id="ARBA00008331"/>
    </source>
</evidence>
<dbReference type="PANTHER" id="PTHR31873:SF6">
    <property type="entry name" value="ASPARTATE DEHYDROGENASE DOMAIN-CONTAINING PROTEIN"/>
    <property type="match status" value="1"/>
</dbReference>
<reference evidence="4 5" key="1">
    <citation type="submission" date="2016-10" db="EMBL/GenBank/DDBJ databases">
        <authorList>
            <person name="de Groot N.N."/>
        </authorList>
    </citation>
    <scope>NUCLEOTIDE SEQUENCE [LARGE SCALE GENOMIC DNA]</scope>
    <source>
        <strain evidence="4 5">DSM 5885</strain>
    </source>
</reference>
<feature type="domain" description="Aspartate/homoserine dehydrogenase NAD-binding" evidence="3">
    <location>
        <begin position="9"/>
        <end position="120"/>
    </location>
</feature>
<dbReference type="SUPFAM" id="SSF51735">
    <property type="entry name" value="NAD(P)-binding Rossmann-fold domains"/>
    <property type="match status" value="1"/>
</dbReference>